<accession>A0A7W3M4Q6</accession>
<dbReference type="InterPro" id="IPR041881">
    <property type="entry name" value="PqqD_sf"/>
</dbReference>
<accession>A0A514JM60</accession>
<protein>
    <submittedName>
        <fullName evidence="1">PqqD family protein</fullName>
    </submittedName>
</protein>
<organism evidence="1 2">
    <name type="scientific">Streptomyces calvus</name>
    <dbReference type="NCBI Taxonomy" id="67282"/>
    <lineage>
        <taxon>Bacteria</taxon>
        <taxon>Bacillati</taxon>
        <taxon>Actinomycetota</taxon>
        <taxon>Actinomycetes</taxon>
        <taxon>Kitasatosporales</taxon>
        <taxon>Streptomycetaceae</taxon>
        <taxon>Streptomyces</taxon>
    </lineage>
</organism>
<gene>
    <name evidence="1" type="ORF">CD934_06740</name>
</gene>
<dbReference type="InterPro" id="IPR008792">
    <property type="entry name" value="PQQD"/>
</dbReference>
<dbReference type="KEGG" id="sast:CD934_06740"/>
<dbReference type="RefSeq" id="WP_142231527.1">
    <property type="nucleotide sequence ID" value="NZ_CP022310.1"/>
</dbReference>
<reference evidence="1 2" key="1">
    <citation type="submission" date="2017-07" db="EMBL/GenBank/DDBJ databases">
        <title>The Complete Genome of Streptomyces asterosporus-ZSY.</title>
        <authorList>
            <person name="Zhang S."/>
        </authorList>
    </citation>
    <scope>NUCLEOTIDE SEQUENCE [LARGE SCALE GENOMIC DNA]</scope>
    <source>
        <strain evidence="1 2">DSM 41452</strain>
    </source>
</reference>
<dbReference type="AlphaFoldDB" id="A0A514JM60"/>
<name>A0A514JM60_9ACTN</name>
<dbReference type="Pfam" id="PF05402">
    <property type="entry name" value="PqqD"/>
    <property type="match status" value="1"/>
</dbReference>
<evidence type="ECO:0000313" key="1">
    <source>
        <dbReference type="EMBL" id="QDI68407.1"/>
    </source>
</evidence>
<dbReference type="Gene3D" id="1.10.10.1150">
    <property type="entry name" value="Coenzyme PQQ synthesis protein D (PqqD)"/>
    <property type="match status" value="1"/>
</dbReference>
<dbReference type="NCBIfam" id="NF033530">
    <property type="entry name" value="lasso_PqqD_Strm"/>
    <property type="match status" value="1"/>
</dbReference>
<proteinExistence type="predicted"/>
<sequence>MNCTLEPDVIVTDVEDGVVLLDQRTGRYWQLNRSGAATLRLLLDGNSAEEAAQALTRNRPEAAERARTDVRALLQSLVKARLVVVS</sequence>
<keyword evidence="2" id="KW-1185">Reference proteome</keyword>
<dbReference type="Proteomes" id="UP000316215">
    <property type="component" value="Chromosome"/>
</dbReference>
<dbReference type="EMBL" id="CP022310">
    <property type="protein sequence ID" value="QDI68407.1"/>
    <property type="molecule type" value="Genomic_DNA"/>
</dbReference>
<evidence type="ECO:0000313" key="2">
    <source>
        <dbReference type="Proteomes" id="UP000316215"/>
    </source>
</evidence>